<reference evidence="2" key="1">
    <citation type="submission" date="2016-04" db="EMBL/GenBank/DDBJ databases">
        <authorList>
            <person name="Strapagiel D."/>
            <person name="Borowka P."/>
            <person name="Marciniak B."/>
            <person name="Bakula Z."/>
            <person name="Van Ingen J."/>
            <person name="Safianowska A."/>
            <person name="Dziadek J."/>
            <person name="Jagielski T."/>
        </authorList>
    </citation>
    <scope>NUCLEOTIDE SEQUENCE [LARGE SCALE GENOMIC DNA]</scope>
    <source>
        <strain evidence="2">1010001458</strain>
    </source>
</reference>
<dbReference type="Proteomes" id="UP000077342">
    <property type="component" value="Unassembled WGS sequence"/>
</dbReference>
<dbReference type="GO" id="GO:0016874">
    <property type="term" value="F:ligase activity"/>
    <property type="evidence" value="ECO:0007669"/>
    <property type="project" value="UniProtKB-KW"/>
</dbReference>
<evidence type="ECO:0000313" key="2">
    <source>
        <dbReference type="Proteomes" id="UP000077342"/>
    </source>
</evidence>
<dbReference type="InterPro" id="IPR008492">
    <property type="entry name" value="Rv2714-like"/>
</dbReference>
<protein>
    <submittedName>
        <fullName evidence="1">Carboxylate--amine ligase</fullName>
    </submittedName>
</protein>
<dbReference type="Gene3D" id="3.40.50.10900">
    <property type="entry name" value="PAC-like subunit"/>
    <property type="match status" value="1"/>
</dbReference>
<dbReference type="AlphaFoldDB" id="A0A163XH83"/>
<comment type="caution">
    <text evidence="1">The sequence shown here is derived from an EMBL/GenBank/DDBJ whole genome shotgun (WGS) entry which is preliminary data.</text>
</comment>
<organism evidence="1 2">
    <name type="scientific">Mycobacterium ostraviense</name>
    <dbReference type="NCBI Taxonomy" id="2738409"/>
    <lineage>
        <taxon>Bacteria</taxon>
        <taxon>Bacillati</taxon>
        <taxon>Actinomycetota</taxon>
        <taxon>Actinomycetes</taxon>
        <taxon>Mycobacteriales</taxon>
        <taxon>Mycobacteriaceae</taxon>
        <taxon>Mycobacterium</taxon>
    </lineage>
</organism>
<dbReference type="SUPFAM" id="SSF159659">
    <property type="entry name" value="Cgl1923-like"/>
    <property type="match status" value="1"/>
</dbReference>
<evidence type="ECO:0000313" key="1">
    <source>
        <dbReference type="EMBL" id="KZS59379.1"/>
    </source>
</evidence>
<proteinExistence type="predicted"/>
<dbReference type="InterPro" id="IPR038389">
    <property type="entry name" value="PSMG2_sf"/>
</dbReference>
<name>A0A163XH83_9MYCO</name>
<dbReference type="PIRSF" id="PIRSF028754">
    <property type="entry name" value="UCP028754"/>
    <property type="match status" value="1"/>
</dbReference>
<keyword evidence="1" id="KW-0436">Ligase</keyword>
<accession>A0A163XH83</accession>
<sequence>MTLPDAEPDGGQLLPDLHNTVVVAAFEGWNDAGDAASDAVAHLADIWDARPIVEIDDEAYYDYQVNRPVIRQVDGVTRELEWPAMRISHCRPPGSDRDVVLMHGVEPNMRWRTFCAELLDIVDKLNVDTVVILGALLADTPHTRPVPVSGAAYSPDSARIFGLQETRYEGPTGIAGVFQYACVAAGIPAVTFWAAVPHYVSHPPNPKATVALLHRVEDVLDVEVPLGDLPTQAEAWEREITEMAAEDDELAEYVQSLEKHGDAAVDVNDVLSTIDGDALAAEFERYLRRRRPGFGR</sequence>
<dbReference type="Pfam" id="PF09754">
    <property type="entry name" value="PAC2"/>
    <property type="match status" value="1"/>
</dbReference>
<dbReference type="EMBL" id="LWCI01000140">
    <property type="protein sequence ID" value="KZS59379.1"/>
    <property type="molecule type" value="Genomic_DNA"/>
</dbReference>
<gene>
    <name evidence="1" type="ORF">A4G28_02085</name>
</gene>
<keyword evidence="2" id="KW-1185">Reference proteome</keyword>
<dbReference type="InterPro" id="IPR019151">
    <property type="entry name" value="Proteasome_assmbl_chaperone_2"/>
</dbReference>